<proteinExistence type="predicted"/>
<accession>A0ABY6VBV1</accession>
<dbReference type="EMBL" id="CABGGS010000012">
    <property type="protein sequence ID" value="VUS44731.1"/>
    <property type="molecule type" value="Genomic_DNA"/>
</dbReference>
<reference evidence="2 3" key="1">
    <citation type="submission" date="2019-07" db="EMBL/GenBank/DDBJ databases">
        <authorList>
            <person name="Brisse S."/>
            <person name="Rodrigues C."/>
            <person name="Thorpe H."/>
        </authorList>
    </citation>
    <scope>NUCLEOTIDE SEQUENCE [LARGE SCALE GENOMIC DNA]</scope>
    <source>
        <strain evidence="2">SB6411</strain>
    </source>
</reference>
<dbReference type="RefSeq" id="WP_142981608.1">
    <property type="nucleotide sequence ID" value="NZ_CABGGS010000012.1"/>
</dbReference>
<evidence type="ECO:0000256" key="1">
    <source>
        <dbReference type="SAM" id="SignalP"/>
    </source>
</evidence>
<evidence type="ECO:0000313" key="2">
    <source>
        <dbReference type="EMBL" id="VUS44731.1"/>
    </source>
</evidence>
<feature type="chain" id="PRO_5045465557" evidence="1">
    <location>
        <begin position="22"/>
        <end position="134"/>
    </location>
</feature>
<keyword evidence="1" id="KW-0732">Signal</keyword>
<comment type="caution">
    <text evidence="2">The sequence shown here is derived from an EMBL/GenBank/DDBJ whole genome shotgun (WGS) entry which is preliminary data.</text>
</comment>
<evidence type="ECO:0000313" key="3">
    <source>
        <dbReference type="Proteomes" id="UP000317652"/>
    </source>
</evidence>
<name>A0ABY6VBV1_9ENTR</name>
<organism evidence="2 3">
    <name type="scientific">Klebsiella spallanzanii</name>
    <dbReference type="NCBI Taxonomy" id="2587528"/>
    <lineage>
        <taxon>Bacteria</taxon>
        <taxon>Pseudomonadati</taxon>
        <taxon>Pseudomonadota</taxon>
        <taxon>Gammaproteobacteria</taxon>
        <taxon>Enterobacterales</taxon>
        <taxon>Enterobacteriaceae</taxon>
        <taxon>Klebsiella/Raoultella group</taxon>
        <taxon>Klebsiella</taxon>
    </lineage>
</organism>
<dbReference type="Proteomes" id="UP000317652">
    <property type="component" value="Unassembled WGS sequence"/>
</dbReference>
<protein>
    <submittedName>
        <fullName evidence="2">Uncharacterized protein</fullName>
    </submittedName>
</protein>
<keyword evidence="3" id="KW-1185">Reference proteome</keyword>
<gene>
    <name evidence="2" type="ORF">SB6411_00804</name>
</gene>
<sequence length="134" mass="15186">MKLFPLLFSGLFCLLCSTANSEENTRENIICQVKDRPDEMVFVNACEYKDMSLLQAYSVYLAEMLSDAQKDFIQNPQPGQNKHINNLGNAMSVDYKWQGVNELSIEQFYAGGETQITFKYNGKDTSVITSAYPD</sequence>
<feature type="signal peptide" evidence="1">
    <location>
        <begin position="1"/>
        <end position="21"/>
    </location>
</feature>